<feature type="compositionally biased region" description="Polar residues" evidence="1">
    <location>
        <begin position="297"/>
        <end position="314"/>
    </location>
</feature>
<organism evidence="2 3">
    <name type="scientific">Sporothrix curviconia</name>
    <dbReference type="NCBI Taxonomy" id="1260050"/>
    <lineage>
        <taxon>Eukaryota</taxon>
        <taxon>Fungi</taxon>
        <taxon>Dikarya</taxon>
        <taxon>Ascomycota</taxon>
        <taxon>Pezizomycotina</taxon>
        <taxon>Sordariomycetes</taxon>
        <taxon>Sordariomycetidae</taxon>
        <taxon>Ophiostomatales</taxon>
        <taxon>Ophiostomataceae</taxon>
        <taxon>Sporothrix</taxon>
    </lineage>
</organism>
<feature type="compositionally biased region" description="Polar residues" evidence="1">
    <location>
        <begin position="49"/>
        <end position="62"/>
    </location>
</feature>
<comment type="caution">
    <text evidence="2">The sequence shown here is derived from an EMBL/GenBank/DDBJ whole genome shotgun (WGS) entry which is preliminary data.</text>
</comment>
<feature type="compositionally biased region" description="Polar residues" evidence="1">
    <location>
        <begin position="19"/>
        <end position="28"/>
    </location>
</feature>
<name>A0ABP0CFU3_9PEZI</name>
<sequence length="378" mass="40106">MSWGNRFGSAYNFGFASPSIKSSSNSMRETTKPQPLAQAALHAIDWTADSGQQTSEPSDGNTTMHIRDENAALSKHEQGMALAKAASSTPCLPPAQQQHTPELLPPHIRMLAPHLRAKEKMRWEASQHEAATAAEEKTRREKQRQDELLMLKGVVTEKQAGHNAAWTSLVAQEKRKTAAAGGTASTPASAAAGPAETKPSAQRWVVDGEDIHHLENGRTVTSARLRLVTDDGPSVCVPPPDPGNAEKFQPLQPLQHASLASPLMGNSAASSSAGGSGTCSESRSGNEGGGAPLIDTQLDTSSPQWESKDQQSTPVLGGVPWSQSQWSDPKAGFTDVNWATQAATPVSNGTVTDVQRKEAQPEEKVLPVVGMAPVEDKV</sequence>
<feature type="region of interest" description="Disordered" evidence="1">
    <location>
        <begin position="230"/>
        <end position="332"/>
    </location>
</feature>
<evidence type="ECO:0000256" key="1">
    <source>
        <dbReference type="SAM" id="MobiDB-lite"/>
    </source>
</evidence>
<feature type="region of interest" description="Disordered" evidence="1">
    <location>
        <begin position="177"/>
        <end position="203"/>
    </location>
</feature>
<dbReference type="EMBL" id="CAWUHB010000051">
    <property type="protein sequence ID" value="CAK7229971.1"/>
    <property type="molecule type" value="Genomic_DNA"/>
</dbReference>
<reference evidence="2 3" key="1">
    <citation type="submission" date="2024-01" db="EMBL/GenBank/DDBJ databases">
        <authorList>
            <person name="Allen C."/>
            <person name="Tagirdzhanova G."/>
        </authorList>
    </citation>
    <scope>NUCLEOTIDE SEQUENCE [LARGE SCALE GENOMIC DNA]</scope>
</reference>
<feature type="compositionally biased region" description="Low complexity" evidence="1">
    <location>
        <begin position="178"/>
        <end position="195"/>
    </location>
</feature>
<dbReference type="Proteomes" id="UP001642405">
    <property type="component" value="Unassembled WGS sequence"/>
</dbReference>
<keyword evidence="3" id="KW-1185">Reference proteome</keyword>
<proteinExistence type="predicted"/>
<feature type="region of interest" description="Disordered" evidence="1">
    <location>
        <begin position="14"/>
        <end position="62"/>
    </location>
</feature>
<evidence type="ECO:0000313" key="2">
    <source>
        <dbReference type="EMBL" id="CAK7229971.1"/>
    </source>
</evidence>
<gene>
    <name evidence="2" type="ORF">SCUCBS95973_007414</name>
</gene>
<accession>A0ABP0CFU3</accession>
<protein>
    <submittedName>
        <fullName evidence="2">Uncharacterized protein</fullName>
    </submittedName>
</protein>
<evidence type="ECO:0000313" key="3">
    <source>
        <dbReference type="Proteomes" id="UP001642405"/>
    </source>
</evidence>